<accession>A0ABY3R3L8</accession>
<evidence type="ECO:0000313" key="8">
    <source>
        <dbReference type="Proteomes" id="UP001431010"/>
    </source>
</evidence>
<feature type="transmembrane region" description="Helical" evidence="5">
    <location>
        <begin position="61"/>
        <end position="78"/>
    </location>
</feature>
<dbReference type="GO" id="GO:0016874">
    <property type="term" value="F:ligase activity"/>
    <property type="evidence" value="ECO:0007669"/>
    <property type="project" value="UniProtKB-KW"/>
</dbReference>
<evidence type="ECO:0000256" key="4">
    <source>
        <dbReference type="ARBA" id="ARBA00023136"/>
    </source>
</evidence>
<gene>
    <name evidence="7" type="ORF">LQG66_21325</name>
</gene>
<dbReference type="Pfam" id="PF04932">
    <property type="entry name" value="Wzy_C"/>
    <property type="match status" value="1"/>
</dbReference>
<keyword evidence="4 5" id="KW-0472">Membrane</keyword>
<keyword evidence="8" id="KW-1185">Reference proteome</keyword>
<keyword evidence="3 5" id="KW-1133">Transmembrane helix</keyword>
<reference evidence="7" key="1">
    <citation type="journal article" date="2024" name="Antonie Van Leeuwenhoek">
        <title>Bradyrhizobium ontarionense sp. nov., a novel bacterial symbiont isolated from Aeschynomene indica (Indian jointvetch), harbours photosynthesis, nitrogen fixation and nitrous oxide (N2O) reductase genes.</title>
        <authorList>
            <person name="Bromfield E.S.P."/>
            <person name="Cloutier S."/>
        </authorList>
    </citation>
    <scope>NUCLEOTIDE SEQUENCE</scope>
    <source>
        <strain evidence="7">A19</strain>
    </source>
</reference>
<feature type="transmembrane region" description="Helical" evidence="5">
    <location>
        <begin position="174"/>
        <end position="194"/>
    </location>
</feature>
<sequence>MSTILTSSPTERNWRVPGWAAAILVLMLTATAASVLGGASRALFVLGCGGAGWYAWRQGPAVHLQAALILFSFAPFVRRIVDLSAGYDQLGLMLIGPLFAILAPVASLPKLLEERQLPARWIWPLGLVAVCVVYAGLLSLAQADWTNAASGPLKWLAPLLYAAVLMLSADRRELIDAATSAFVIILPVTGLYAIYQYVDPPDWDRYWMEFAPIISIGQPVPYGVRSFSTMNAPAVYASFTAAGLLLVAFSRRSWPALLLALPAGLGFLLSMYRTAWISLAVGLLFCLLFSQTRRRAGLILIGLGVAVVLAATLTPFGDVVADRLSSLSEGTQDGSAQERLQEFVTLWNLPDSSLFGTGFTITDVGAAGAMPVDGMIIACWLTMGIIVGGFCLAALFWAIGNALASAWADRSSEAVIVGALAAGALMQLPLANITSGENGFLFWTFAALLVPPAPREEAT</sequence>
<feature type="domain" description="O-antigen ligase-related" evidence="6">
    <location>
        <begin position="259"/>
        <end position="358"/>
    </location>
</feature>
<dbReference type="InterPro" id="IPR007016">
    <property type="entry name" value="O-antigen_ligase-rel_domated"/>
</dbReference>
<feature type="transmembrane region" description="Helical" evidence="5">
    <location>
        <begin position="206"/>
        <end position="224"/>
    </location>
</feature>
<organism evidence="7 8">
    <name type="scientific">Bradyrhizobium ontarionense</name>
    <dbReference type="NCBI Taxonomy" id="2898149"/>
    <lineage>
        <taxon>Bacteria</taxon>
        <taxon>Pseudomonadati</taxon>
        <taxon>Pseudomonadota</taxon>
        <taxon>Alphaproteobacteria</taxon>
        <taxon>Hyphomicrobiales</taxon>
        <taxon>Nitrobacteraceae</taxon>
        <taxon>Bradyrhizobium</taxon>
    </lineage>
</organism>
<keyword evidence="7" id="KW-0436">Ligase</keyword>
<dbReference type="EMBL" id="CP088156">
    <property type="protein sequence ID" value="UFZ01855.1"/>
    <property type="molecule type" value="Genomic_DNA"/>
</dbReference>
<feature type="transmembrane region" description="Helical" evidence="5">
    <location>
        <begin position="121"/>
        <end position="141"/>
    </location>
</feature>
<feature type="transmembrane region" description="Helical" evidence="5">
    <location>
        <begin position="231"/>
        <end position="250"/>
    </location>
</feature>
<dbReference type="InterPro" id="IPR051533">
    <property type="entry name" value="WaaL-like"/>
</dbReference>
<evidence type="ECO:0000313" key="7">
    <source>
        <dbReference type="EMBL" id="UFZ01855.1"/>
    </source>
</evidence>
<evidence type="ECO:0000259" key="6">
    <source>
        <dbReference type="Pfam" id="PF04932"/>
    </source>
</evidence>
<dbReference type="RefSeq" id="WP_231317648.1">
    <property type="nucleotide sequence ID" value="NZ_CP088156.1"/>
</dbReference>
<feature type="transmembrane region" description="Helical" evidence="5">
    <location>
        <begin position="270"/>
        <end position="289"/>
    </location>
</feature>
<keyword evidence="2 5" id="KW-0812">Transmembrane</keyword>
<dbReference type="Proteomes" id="UP001431010">
    <property type="component" value="Chromosome"/>
</dbReference>
<evidence type="ECO:0000256" key="1">
    <source>
        <dbReference type="ARBA" id="ARBA00004141"/>
    </source>
</evidence>
<evidence type="ECO:0000256" key="3">
    <source>
        <dbReference type="ARBA" id="ARBA00022989"/>
    </source>
</evidence>
<dbReference type="PANTHER" id="PTHR37422:SF13">
    <property type="entry name" value="LIPOPOLYSACCHARIDE BIOSYNTHESIS PROTEIN PA4999-RELATED"/>
    <property type="match status" value="1"/>
</dbReference>
<feature type="transmembrane region" description="Helical" evidence="5">
    <location>
        <begin position="20"/>
        <end position="49"/>
    </location>
</feature>
<feature type="transmembrane region" description="Helical" evidence="5">
    <location>
        <begin position="411"/>
        <end position="430"/>
    </location>
</feature>
<protein>
    <submittedName>
        <fullName evidence="7">O-antigen ligase family protein</fullName>
    </submittedName>
</protein>
<name>A0ABY3R3L8_9BRAD</name>
<evidence type="ECO:0000256" key="2">
    <source>
        <dbReference type="ARBA" id="ARBA00022692"/>
    </source>
</evidence>
<feature type="transmembrane region" description="Helical" evidence="5">
    <location>
        <begin position="90"/>
        <end position="109"/>
    </location>
</feature>
<comment type="subcellular location">
    <subcellularLocation>
        <location evidence="1">Membrane</location>
        <topology evidence="1">Multi-pass membrane protein</topology>
    </subcellularLocation>
</comment>
<evidence type="ECO:0000256" key="5">
    <source>
        <dbReference type="SAM" id="Phobius"/>
    </source>
</evidence>
<feature type="transmembrane region" description="Helical" evidence="5">
    <location>
        <begin position="296"/>
        <end position="317"/>
    </location>
</feature>
<feature type="transmembrane region" description="Helical" evidence="5">
    <location>
        <begin position="375"/>
        <end position="399"/>
    </location>
</feature>
<dbReference type="PANTHER" id="PTHR37422">
    <property type="entry name" value="TEICHURONIC ACID BIOSYNTHESIS PROTEIN TUAE"/>
    <property type="match status" value="1"/>
</dbReference>
<proteinExistence type="predicted"/>